<sequence length="700" mass="81110">MVGREARRFNSDWFKTYPNWLEYSIKVDRVFCLYCYLFKDLVGDHKDAFVTDGFNGWNKKDRLVLHVGDVNSKHNNAQKKCEDLLRQDQSIHVKFDKHSDKQKKEYRMRLNASTSLAKKLLNQGLPFRGHDESKDSLNKGNFLEFLQLMGEQNEGLGKVILENAPGNSQMTSLTIQQDIKHCFAQEVLKQIFDDLGDDVFSLLVDESSDVSKKEQMAVVIRYVDKCGVVKERFIGLVHVVDTYALSLKRAIDELFARYGLSLMKIRGQGYDGASNMAGEFNGLRSLILQENVSAFYVHCFAHQLQLVVVAVTNKHTGVWRIFEMVGCLTNVVCASCKRVDKLRELQKKNLEDKIGTGSGLNQEISLTRAGDTRWNSHHKTLTRLVTLYQSVIEVLEYVEETGNTIASKKQADGLQSEMKKYDFVFYLHLMKHVLNHTNILSQCLQRREQDLLNAISLVKSTKQQLEKLRLDGFESFLNGVNSFCEKHELEMVNMDNYYINPKKPRQKTNMTYRQYYEYDCFNTVLNMQIHEFGNRFNEVTSDLLIYISALSPWDNFREFDIPKILLLAEIYLYDFNEHDKEDLKIELPNYMDNLKADIGFTNLNGLSSLVRLMVETKKHQNFKLVYRLLKLALVLPAATASVERCFSAMKYVKSDLRNRIGDENLSDSCVCYIEKELLNKVSIDDVMVRFQKMKTRREQL</sequence>
<dbReference type="Proteomes" id="UP001056120">
    <property type="component" value="Linkage Group LG23"/>
</dbReference>
<gene>
    <name evidence="1" type="ORF">L1987_68206</name>
</gene>
<comment type="caution">
    <text evidence="1">The sequence shown here is derived from an EMBL/GenBank/DDBJ whole genome shotgun (WGS) entry which is preliminary data.</text>
</comment>
<evidence type="ECO:0000313" key="1">
    <source>
        <dbReference type="EMBL" id="KAI3716955.1"/>
    </source>
</evidence>
<proteinExistence type="predicted"/>
<reference evidence="1 2" key="2">
    <citation type="journal article" date="2022" name="Mol. Ecol. Resour.">
        <title>The genomes of chicory, endive, great burdock and yacon provide insights into Asteraceae paleo-polyploidization history and plant inulin production.</title>
        <authorList>
            <person name="Fan W."/>
            <person name="Wang S."/>
            <person name="Wang H."/>
            <person name="Wang A."/>
            <person name="Jiang F."/>
            <person name="Liu H."/>
            <person name="Zhao H."/>
            <person name="Xu D."/>
            <person name="Zhang Y."/>
        </authorList>
    </citation>
    <scope>NUCLEOTIDE SEQUENCE [LARGE SCALE GENOMIC DNA]</scope>
    <source>
        <strain evidence="2">cv. Yunnan</strain>
        <tissue evidence="1">Leaves</tissue>
    </source>
</reference>
<organism evidence="1 2">
    <name type="scientific">Smallanthus sonchifolius</name>
    <dbReference type="NCBI Taxonomy" id="185202"/>
    <lineage>
        <taxon>Eukaryota</taxon>
        <taxon>Viridiplantae</taxon>
        <taxon>Streptophyta</taxon>
        <taxon>Embryophyta</taxon>
        <taxon>Tracheophyta</taxon>
        <taxon>Spermatophyta</taxon>
        <taxon>Magnoliopsida</taxon>
        <taxon>eudicotyledons</taxon>
        <taxon>Gunneridae</taxon>
        <taxon>Pentapetalae</taxon>
        <taxon>asterids</taxon>
        <taxon>campanulids</taxon>
        <taxon>Asterales</taxon>
        <taxon>Asteraceae</taxon>
        <taxon>Asteroideae</taxon>
        <taxon>Heliantheae alliance</taxon>
        <taxon>Millerieae</taxon>
        <taxon>Smallanthus</taxon>
    </lineage>
</organism>
<keyword evidence="2" id="KW-1185">Reference proteome</keyword>
<reference evidence="2" key="1">
    <citation type="journal article" date="2022" name="Mol. Ecol. Resour.">
        <title>The genomes of chicory, endive, great burdock and yacon provide insights into Asteraceae palaeo-polyploidization history and plant inulin production.</title>
        <authorList>
            <person name="Fan W."/>
            <person name="Wang S."/>
            <person name="Wang H."/>
            <person name="Wang A."/>
            <person name="Jiang F."/>
            <person name="Liu H."/>
            <person name="Zhao H."/>
            <person name="Xu D."/>
            <person name="Zhang Y."/>
        </authorList>
    </citation>
    <scope>NUCLEOTIDE SEQUENCE [LARGE SCALE GENOMIC DNA]</scope>
    <source>
        <strain evidence="2">cv. Yunnan</strain>
    </source>
</reference>
<dbReference type="EMBL" id="CM042040">
    <property type="protein sequence ID" value="KAI3716955.1"/>
    <property type="molecule type" value="Genomic_DNA"/>
</dbReference>
<protein>
    <submittedName>
        <fullName evidence="1">Uncharacterized protein</fullName>
    </submittedName>
</protein>
<accession>A0ACB9B4T8</accession>
<evidence type="ECO:0000313" key="2">
    <source>
        <dbReference type="Proteomes" id="UP001056120"/>
    </source>
</evidence>
<name>A0ACB9B4T8_9ASTR</name>